<keyword evidence="2" id="KW-1185">Reference proteome</keyword>
<gene>
    <name evidence="1" type="ORF">GCM10009821_18180</name>
</gene>
<dbReference type="EMBL" id="BAAAPY010000005">
    <property type="protein sequence ID" value="GAA2078653.1"/>
    <property type="molecule type" value="Genomic_DNA"/>
</dbReference>
<accession>A0ABN2VZS2</accession>
<dbReference type="InterPro" id="IPR023393">
    <property type="entry name" value="START-like_dom_sf"/>
</dbReference>
<evidence type="ECO:0000313" key="2">
    <source>
        <dbReference type="Proteomes" id="UP001501480"/>
    </source>
</evidence>
<sequence length="144" mass="15466">MTNVSRTFVVEAAPDVVIDYLKDFSHAEAWDPGTESCTRLDDGEIAVGSQWHNTSTIAGVSTELVYELTELRADSVTFVGENDTAKTTDVITATPHGTGTELTYDATIEMKGAAKLGAPAVKVIFEKVGNDTEDDLTRVLNQLA</sequence>
<protein>
    <submittedName>
        <fullName evidence="1">SRPBCC family protein</fullName>
    </submittedName>
</protein>
<name>A0ABN2VZS2_9ACTN</name>
<dbReference type="InterPro" id="IPR019587">
    <property type="entry name" value="Polyketide_cyclase/dehydratase"/>
</dbReference>
<comment type="caution">
    <text evidence="1">The sequence shown here is derived from an EMBL/GenBank/DDBJ whole genome shotgun (WGS) entry which is preliminary data.</text>
</comment>
<reference evidence="1 2" key="1">
    <citation type="journal article" date="2019" name="Int. J. Syst. Evol. Microbiol.">
        <title>The Global Catalogue of Microorganisms (GCM) 10K type strain sequencing project: providing services to taxonomists for standard genome sequencing and annotation.</title>
        <authorList>
            <consortium name="The Broad Institute Genomics Platform"/>
            <consortium name="The Broad Institute Genome Sequencing Center for Infectious Disease"/>
            <person name="Wu L."/>
            <person name="Ma J."/>
        </authorList>
    </citation>
    <scope>NUCLEOTIDE SEQUENCE [LARGE SCALE GENOMIC DNA]</scope>
    <source>
        <strain evidence="1 2">JCM 15749</strain>
    </source>
</reference>
<organism evidence="1 2">
    <name type="scientific">Aeromicrobium halocynthiae</name>
    <dbReference type="NCBI Taxonomy" id="560557"/>
    <lineage>
        <taxon>Bacteria</taxon>
        <taxon>Bacillati</taxon>
        <taxon>Actinomycetota</taxon>
        <taxon>Actinomycetes</taxon>
        <taxon>Propionibacteriales</taxon>
        <taxon>Nocardioidaceae</taxon>
        <taxon>Aeromicrobium</taxon>
    </lineage>
</organism>
<dbReference type="Pfam" id="PF10604">
    <property type="entry name" value="Polyketide_cyc2"/>
    <property type="match status" value="1"/>
</dbReference>
<proteinExistence type="predicted"/>
<dbReference type="Proteomes" id="UP001501480">
    <property type="component" value="Unassembled WGS sequence"/>
</dbReference>
<dbReference type="Gene3D" id="3.30.530.20">
    <property type="match status" value="1"/>
</dbReference>
<evidence type="ECO:0000313" key="1">
    <source>
        <dbReference type="EMBL" id="GAA2078653.1"/>
    </source>
</evidence>
<dbReference type="RefSeq" id="WP_344327219.1">
    <property type="nucleotide sequence ID" value="NZ_BAAAPY010000005.1"/>
</dbReference>
<dbReference type="SUPFAM" id="SSF55961">
    <property type="entry name" value="Bet v1-like"/>
    <property type="match status" value="1"/>
</dbReference>